<name>A0ABW7CS27_9GAMM</name>
<protein>
    <recommendedName>
        <fullName evidence="3">Glycosyl transferase</fullName>
    </recommendedName>
</protein>
<sequence>FIGICAGDDWWHNQHKLQLQVEFLKKNENYGLVFTDYKIVEIDTETGSAFFSSSNHIVIKEDNMYEHLLRGNFISAATVIFRRDVFFKYIDFNEFKLQGFLMEDYPMWLEMIQHTKFKYIPIKTITYTVA</sequence>
<organism evidence="1 2">
    <name type="scientific">Erwinia plantamica</name>
    <dbReference type="NCBI Taxonomy" id="3237104"/>
    <lineage>
        <taxon>Bacteria</taxon>
        <taxon>Pseudomonadati</taxon>
        <taxon>Pseudomonadota</taxon>
        <taxon>Gammaproteobacteria</taxon>
        <taxon>Enterobacterales</taxon>
        <taxon>Erwiniaceae</taxon>
        <taxon>Erwinia</taxon>
    </lineage>
</organism>
<proteinExistence type="predicted"/>
<dbReference type="EMBL" id="JBGCUC010000135">
    <property type="protein sequence ID" value="MFG6079023.1"/>
    <property type="molecule type" value="Genomic_DNA"/>
</dbReference>
<dbReference type="InterPro" id="IPR029044">
    <property type="entry name" value="Nucleotide-diphossugar_trans"/>
</dbReference>
<feature type="non-terminal residue" evidence="1">
    <location>
        <position position="130"/>
    </location>
</feature>
<gene>
    <name evidence="1" type="ORF">AB3U87_22495</name>
</gene>
<accession>A0ABW7CS27</accession>
<comment type="caution">
    <text evidence="1">The sequence shown here is derived from an EMBL/GenBank/DDBJ whole genome shotgun (WGS) entry which is preliminary data.</text>
</comment>
<evidence type="ECO:0000313" key="1">
    <source>
        <dbReference type="EMBL" id="MFG6079023.1"/>
    </source>
</evidence>
<dbReference type="SUPFAM" id="SSF53448">
    <property type="entry name" value="Nucleotide-diphospho-sugar transferases"/>
    <property type="match status" value="1"/>
</dbReference>
<keyword evidence="2" id="KW-1185">Reference proteome</keyword>
<evidence type="ECO:0008006" key="3">
    <source>
        <dbReference type="Google" id="ProtNLM"/>
    </source>
</evidence>
<evidence type="ECO:0000313" key="2">
    <source>
        <dbReference type="Proteomes" id="UP001605250"/>
    </source>
</evidence>
<reference evidence="1 2" key="1">
    <citation type="submission" date="2024-07" db="EMBL/GenBank/DDBJ databases">
        <title>Novel bacterial strain Erwinia sp. OPT-41 promoting growth of various crops.</title>
        <authorList>
            <person name="Egorshina A."/>
            <person name="Lukyantsev M.A."/>
            <person name="Golubev S.N."/>
            <person name="Muratova A.Y."/>
            <person name="Bulygina E.A."/>
        </authorList>
    </citation>
    <scope>NUCLEOTIDE SEQUENCE [LARGE SCALE GENOMIC DNA]</scope>
    <source>
        <strain evidence="1 2">OPT-41</strain>
    </source>
</reference>
<feature type="non-terminal residue" evidence="1">
    <location>
        <position position="1"/>
    </location>
</feature>
<dbReference type="Gene3D" id="3.90.550.10">
    <property type="entry name" value="Spore Coat Polysaccharide Biosynthesis Protein SpsA, Chain A"/>
    <property type="match status" value="1"/>
</dbReference>
<dbReference type="Proteomes" id="UP001605250">
    <property type="component" value="Unassembled WGS sequence"/>
</dbReference>
<dbReference type="RefSeq" id="WP_394150665.1">
    <property type="nucleotide sequence ID" value="NZ_JBGCUC010000135.1"/>
</dbReference>